<name>A0A370FSZ8_9BURK</name>
<reference evidence="2 3" key="1">
    <citation type="submission" date="2018-07" db="EMBL/GenBank/DDBJ databases">
        <title>Genomic Encyclopedia of Type Strains, Phase IV (KMG-IV): sequencing the most valuable type-strain genomes for metagenomic binning, comparative biology and taxonomic classification.</title>
        <authorList>
            <person name="Goeker M."/>
        </authorList>
    </citation>
    <scope>NUCLEOTIDE SEQUENCE [LARGE SCALE GENOMIC DNA]</scope>
    <source>
        <strain evidence="2 3">DSM 21352</strain>
    </source>
</reference>
<dbReference type="Proteomes" id="UP000255265">
    <property type="component" value="Unassembled WGS sequence"/>
</dbReference>
<sequence>MAPAGQGDRIAPPVVPPVSRNGVRYAQAADGRSLGWSQVGGVLEAIDEASGKRLWSLPVYRQAADPQREADVQWVFFRSMRLQPDGTLLIENEDGEQYRVDVEQRSSTRRRTP</sequence>
<evidence type="ECO:0000313" key="2">
    <source>
        <dbReference type="EMBL" id="RDI29489.1"/>
    </source>
</evidence>
<proteinExistence type="predicted"/>
<accession>A0A370FSZ8</accession>
<keyword evidence="3" id="KW-1185">Reference proteome</keyword>
<comment type="caution">
    <text evidence="2">The sequence shown here is derived from an EMBL/GenBank/DDBJ whole genome shotgun (WGS) entry which is preliminary data.</text>
</comment>
<evidence type="ECO:0000256" key="1">
    <source>
        <dbReference type="SAM" id="MobiDB-lite"/>
    </source>
</evidence>
<evidence type="ECO:0000313" key="3">
    <source>
        <dbReference type="Proteomes" id="UP000255265"/>
    </source>
</evidence>
<protein>
    <recommendedName>
        <fullName evidence="4">PQQ-binding-like beta-propeller repeat protein</fullName>
    </recommendedName>
</protein>
<feature type="region of interest" description="Disordered" evidence="1">
    <location>
        <begin position="92"/>
        <end position="113"/>
    </location>
</feature>
<dbReference type="AlphaFoldDB" id="A0A370FSZ8"/>
<dbReference type="EMBL" id="QQAV01000001">
    <property type="protein sequence ID" value="RDI29489.1"/>
    <property type="molecule type" value="Genomic_DNA"/>
</dbReference>
<feature type="compositionally biased region" description="Basic and acidic residues" evidence="1">
    <location>
        <begin position="96"/>
        <end position="106"/>
    </location>
</feature>
<gene>
    <name evidence="2" type="ORF">DFR41_1011245</name>
</gene>
<evidence type="ECO:0008006" key="4">
    <source>
        <dbReference type="Google" id="ProtNLM"/>
    </source>
</evidence>
<organism evidence="2 3">
    <name type="scientific">Pseudacidovorax intermedius</name>
    <dbReference type="NCBI Taxonomy" id="433924"/>
    <lineage>
        <taxon>Bacteria</taxon>
        <taxon>Pseudomonadati</taxon>
        <taxon>Pseudomonadota</taxon>
        <taxon>Betaproteobacteria</taxon>
        <taxon>Burkholderiales</taxon>
        <taxon>Comamonadaceae</taxon>
        <taxon>Pseudacidovorax</taxon>
    </lineage>
</organism>